<dbReference type="AlphaFoldDB" id="A0A133KZ82"/>
<comment type="caution">
    <text evidence="1">The sequence shown here is derived from an EMBL/GenBank/DDBJ whole genome shotgun (WGS) entry which is preliminary data.</text>
</comment>
<dbReference type="EMBL" id="LRPN01000026">
    <property type="protein sequence ID" value="KWZ84808.1"/>
    <property type="molecule type" value="Genomic_DNA"/>
</dbReference>
<evidence type="ECO:0000313" key="1">
    <source>
        <dbReference type="EMBL" id="KWZ84808.1"/>
    </source>
</evidence>
<dbReference type="RefSeq" id="WP_035189370.1">
    <property type="nucleotide sequence ID" value="NZ_CP104390.1"/>
</dbReference>
<accession>A0A133KZ82</accession>
<organism evidence="1 2">
    <name type="scientific">Heyndrickxia coagulans</name>
    <name type="common">Weizmannia coagulans</name>
    <dbReference type="NCBI Taxonomy" id="1398"/>
    <lineage>
        <taxon>Bacteria</taxon>
        <taxon>Bacillati</taxon>
        <taxon>Bacillota</taxon>
        <taxon>Bacilli</taxon>
        <taxon>Bacillales</taxon>
        <taxon>Bacillaceae</taxon>
        <taxon>Heyndrickxia</taxon>
    </lineage>
</organism>
<dbReference type="Pfam" id="PF10970">
    <property type="entry name" value="GerPE"/>
    <property type="match status" value="1"/>
</dbReference>
<dbReference type="Proteomes" id="UP000070376">
    <property type="component" value="Unassembled WGS sequence"/>
</dbReference>
<protein>
    <submittedName>
        <fullName evidence="1">Uncharacterized protein</fullName>
    </submittedName>
</protein>
<gene>
    <name evidence="1" type="ORF">HMPREF3213_00726</name>
</gene>
<reference evidence="2" key="1">
    <citation type="submission" date="2016-01" db="EMBL/GenBank/DDBJ databases">
        <authorList>
            <person name="Mitreva M."/>
            <person name="Pepin K.H."/>
            <person name="Mihindukulasuriya K.A."/>
            <person name="Fulton R."/>
            <person name="Fronick C."/>
            <person name="O'Laughlin M."/>
            <person name="Miner T."/>
            <person name="Herter B."/>
            <person name="Rosa B.A."/>
            <person name="Cordes M."/>
            <person name="Tomlinson C."/>
            <person name="Wollam A."/>
            <person name="Palsikar V.B."/>
            <person name="Mardis E.R."/>
            <person name="Wilson R.K."/>
        </authorList>
    </citation>
    <scope>NUCLEOTIDE SEQUENCE [LARGE SCALE GENOMIC DNA]</scope>
    <source>
        <strain evidence="2">GED7749B</strain>
    </source>
</reference>
<sequence>MQRNSFVDTLRVKTVIFGSNVIVGDSERIQMSATVLAIQRQQELYYGFEAPFQTFPIFSLAVPIPPVTEQIRFQVYQENPVIKVSNVDIIGMSTSTVMQIGSTKSIALESRVHHTRQLDPNILKLGGRVPPRTVAVSQESNVMPD</sequence>
<proteinExistence type="predicted"/>
<dbReference type="PATRIC" id="fig|1398.22.peg.727"/>
<dbReference type="InterPro" id="IPR024496">
    <property type="entry name" value="Spore_germ_GerPE"/>
</dbReference>
<evidence type="ECO:0000313" key="2">
    <source>
        <dbReference type="Proteomes" id="UP000070376"/>
    </source>
</evidence>
<name>A0A133KZ82_HEYCO</name>